<sequence>MIKILAVCGSLRKDSYNNALLKAMQALAPRDMEVTLFSGLADIPPFNPDRDPSTVAEIIALKALLVSSDGLFISSPEYAHGISGVLKNALDWLVSGEEFIEMPVAIFNTSPRAHHALASLHEIIRTMSGRIVTDACMTVPLLGTEFDAEGIIADRNMVAAIEQAFGAFRAYLNGPRILLDVSEV</sequence>
<dbReference type="Proteomes" id="UP000663207">
    <property type="component" value="Chromosome"/>
</dbReference>
<comment type="cofactor">
    <cofactor evidence="1">
        <name>FMN</name>
        <dbReference type="ChEBI" id="CHEBI:58210"/>
    </cofactor>
</comment>
<feature type="domain" description="NADPH-dependent FMN reductase-like" evidence="3">
    <location>
        <begin position="2"/>
        <end position="124"/>
    </location>
</feature>
<dbReference type="InterPro" id="IPR029039">
    <property type="entry name" value="Flavoprotein-like_sf"/>
</dbReference>
<accession>A0ABX7QXL8</accession>
<gene>
    <name evidence="4" type="ORF">JYB85_13195</name>
</gene>
<name>A0ABX7QXL8_9GAMM</name>
<keyword evidence="2" id="KW-0288">FMN</keyword>
<evidence type="ECO:0000259" key="3">
    <source>
        <dbReference type="Pfam" id="PF03358"/>
    </source>
</evidence>
<evidence type="ECO:0000256" key="1">
    <source>
        <dbReference type="ARBA" id="ARBA00001917"/>
    </source>
</evidence>
<dbReference type="Pfam" id="PF03358">
    <property type="entry name" value="FMN_red"/>
    <property type="match status" value="1"/>
</dbReference>
<keyword evidence="5" id="KW-1185">Reference proteome</keyword>
<dbReference type="InterPro" id="IPR050712">
    <property type="entry name" value="NAD(P)H-dep_reductase"/>
</dbReference>
<dbReference type="PANTHER" id="PTHR30543:SF21">
    <property type="entry name" value="NAD(P)H-DEPENDENT FMN REDUCTASE LOT6"/>
    <property type="match status" value="1"/>
</dbReference>
<evidence type="ECO:0000313" key="5">
    <source>
        <dbReference type="Proteomes" id="UP000663207"/>
    </source>
</evidence>
<dbReference type="Gene3D" id="3.40.50.360">
    <property type="match status" value="1"/>
</dbReference>
<dbReference type="RefSeq" id="WP_207379665.1">
    <property type="nucleotide sequence ID" value="NZ_CP071502.1"/>
</dbReference>
<dbReference type="InterPro" id="IPR005025">
    <property type="entry name" value="FMN_Rdtase-like_dom"/>
</dbReference>
<evidence type="ECO:0000313" key="4">
    <source>
        <dbReference type="EMBL" id="QSX36269.1"/>
    </source>
</evidence>
<proteinExistence type="predicted"/>
<protein>
    <submittedName>
        <fullName evidence="4">NAD(P)H-dependent oxidoreductase</fullName>
    </submittedName>
</protein>
<reference evidence="4 5" key="1">
    <citation type="submission" date="2021-03" db="EMBL/GenBank/DDBJ databases">
        <title>Novel species identification of genus Shewanella.</title>
        <authorList>
            <person name="Liu G."/>
            <person name="Zhang Q."/>
        </authorList>
    </citation>
    <scope>NUCLEOTIDE SEQUENCE [LARGE SCALE GENOMIC DNA]</scope>
    <source>
        <strain evidence="4 5">FJAT-52962</strain>
    </source>
</reference>
<organism evidence="4 5">
    <name type="scientific">Shewanella sedimentimangrovi</name>
    <dbReference type="NCBI Taxonomy" id="2814293"/>
    <lineage>
        <taxon>Bacteria</taxon>
        <taxon>Pseudomonadati</taxon>
        <taxon>Pseudomonadota</taxon>
        <taxon>Gammaproteobacteria</taxon>
        <taxon>Alteromonadales</taxon>
        <taxon>Shewanellaceae</taxon>
        <taxon>Shewanella</taxon>
    </lineage>
</organism>
<dbReference type="PANTHER" id="PTHR30543">
    <property type="entry name" value="CHROMATE REDUCTASE"/>
    <property type="match status" value="1"/>
</dbReference>
<keyword evidence="2" id="KW-0285">Flavoprotein</keyword>
<dbReference type="SUPFAM" id="SSF52218">
    <property type="entry name" value="Flavoproteins"/>
    <property type="match status" value="1"/>
</dbReference>
<dbReference type="EMBL" id="CP071502">
    <property type="protein sequence ID" value="QSX36269.1"/>
    <property type="molecule type" value="Genomic_DNA"/>
</dbReference>
<evidence type="ECO:0000256" key="2">
    <source>
        <dbReference type="ARBA" id="ARBA00022643"/>
    </source>
</evidence>